<feature type="coiled-coil region" evidence="6">
    <location>
        <begin position="850"/>
        <end position="912"/>
    </location>
</feature>
<dbReference type="GO" id="GO:0005737">
    <property type="term" value="C:cytoplasm"/>
    <property type="evidence" value="ECO:0007669"/>
    <property type="project" value="UniProtKB-SubCell"/>
</dbReference>
<feature type="domain" description="SMC hinge" evidence="8">
    <location>
        <begin position="524"/>
        <end position="558"/>
    </location>
</feature>
<dbReference type="Proteomes" id="UP000051254">
    <property type="component" value="Unassembled WGS sequence"/>
</dbReference>
<feature type="coiled-coil region" evidence="6">
    <location>
        <begin position="328"/>
        <end position="489"/>
    </location>
</feature>
<evidence type="ECO:0000256" key="4">
    <source>
        <dbReference type="ARBA" id="ARBA00023054"/>
    </source>
</evidence>
<keyword evidence="4 6" id="KW-0175">Coiled coil</keyword>
<feature type="binding site" evidence="6">
    <location>
        <begin position="32"/>
        <end position="39"/>
    </location>
    <ligand>
        <name>ATP</name>
        <dbReference type="ChEBI" id="CHEBI:30616"/>
    </ligand>
</feature>
<dbReference type="PIRSF" id="PIRSF005719">
    <property type="entry name" value="SMC"/>
    <property type="match status" value="1"/>
</dbReference>
<dbReference type="CDD" id="cd03278">
    <property type="entry name" value="ABC_SMC_barmotin"/>
    <property type="match status" value="1"/>
</dbReference>
<feature type="coiled-coil region" evidence="6">
    <location>
        <begin position="710"/>
        <end position="793"/>
    </location>
</feature>
<dbReference type="PATRIC" id="fig|266128.3.peg.685"/>
<comment type="function">
    <text evidence="6">Required for chromosome condensation and partitioning.</text>
</comment>
<evidence type="ECO:0000256" key="6">
    <source>
        <dbReference type="HAMAP-Rule" id="MF_01894"/>
    </source>
</evidence>
<comment type="domain">
    <text evidence="6">Contains large globular domains required for ATP hydrolysis at each terminus and a third globular domain forming a flexible hinge near the middle of the molecule. These domains are separated by coiled-coil structures.</text>
</comment>
<dbReference type="AlphaFoldDB" id="A0A0R0BX42"/>
<keyword evidence="3 6" id="KW-0067">ATP-binding</keyword>
<comment type="subcellular location">
    <subcellularLocation>
        <location evidence="6">Cytoplasm</location>
    </subcellularLocation>
</comment>
<protein>
    <recommendedName>
        <fullName evidence="6">Chromosome partition protein Smc</fullName>
    </recommendedName>
</protein>
<name>A0A0R0BX42_9GAMM</name>
<evidence type="ECO:0000256" key="5">
    <source>
        <dbReference type="ARBA" id="ARBA00023125"/>
    </source>
</evidence>
<dbReference type="InterPro" id="IPR011890">
    <property type="entry name" value="SMC_prok"/>
</dbReference>
<dbReference type="InterPro" id="IPR024704">
    <property type="entry name" value="SMC"/>
</dbReference>
<dbReference type="Pfam" id="PF06470">
    <property type="entry name" value="SMC_hinge"/>
    <property type="match status" value="1"/>
</dbReference>
<dbReference type="GO" id="GO:0003677">
    <property type="term" value="F:DNA binding"/>
    <property type="evidence" value="ECO:0007669"/>
    <property type="project" value="UniProtKB-UniRule"/>
</dbReference>
<comment type="caution">
    <text evidence="9">The sequence shown here is derived from an EMBL/GenBank/DDBJ whole genome shotgun (WGS) entry which is preliminary data.</text>
</comment>
<keyword evidence="5 6" id="KW-0238">DNA-binding</keyword>
<dbReference type="PANTHER" id="PTHR43977">
    <property type="entry name" value="STRUCTURAL MAINTENANCE OF CHROMOSOMES PROTEIN 3"/>
    <property type="match status" value="1"/>
</dbReference>
<evidence type="ECO:0000259" key="7">
    <source>
        <dbReference type="Pfam" id="PF02463"/>
    </source>
</evidence>
<dbReference type="InterPro" id="IPR010935">
    <property type="entry name" value="SMC_hinge"/>
</dbReference>
<dbReference type="InterPro" id="IPR027417">
    <property type="entry name" value="P-loop_NTPase"/>
</dbReference>
<sequence>MRLTSIKLSGFKSFVDPTTLLLPSNFTVVVGPNGCGKSNIIDAVRWVMGESSAGRLRGEALSDVIFSGSASRKPVSQASVELVFDNSDRLISGQYAGFDEISVKRRVARDGSSDYFLNGSRCRKRDITDLFLGTGLGPRSYAIIEQGMISQVIDAKPEALRAYLEEAAGISLYKERRRETQGRISQTRENLERLEDLRGEIGRQLEHLRVQAEQASQYQQWQGQRQQLQGQVLALQYRQAEQQRQQLADQLLRRQTEVDAAVLQIQALDAVQSGPLQQLQAAQQALEQAQAAVYAQQAEHTRLQQMLVHAQSLLQRQQVEQAQADTGLGQLQGQLERDRSDNEQQQAQLAALAPQLQQAAQQLEQAQQALAQAQARRSAWQQQWEQATRQRHDASTAVTRERTRQEFMARQHQQLLQRIAEQDEQLQALQAGEDPQGLAQAEQALHDCAQQLEQAQAQAALGSTQRLEAEAAQQRADQALQAARGQQQLLAAQQVALQTLQAAALGADDAAQRDWLQVQGLADVPRLASVLKVQAGYQDAVEAVLGPWLQALVVPARQRRQLQAQWNGQGICRLVDDLPDDHAPALPVAADSLASKVQGPPLARWLLGAVGLPGAAAPGDGWQLDEAGWLHSAFASVGGCPPGDSGVLAREQQLALLQSQLEHAAATLHATEGDDAQARAAVDGARRNEQQALAGLDQARQQQAGAHARVTVLRAQREDQQRALARALAQQQALTEQQRQLAAELQAIETTLAQAQQALAQAQQASDALASQRQALEDDCELAQAQLADSRERQQALVLARETGQARQAALGQALQRGLAQQQALQQRLLQLDAAHTRQAEDQHRLQQAVAAAQQQLADAGQALVQAQQHQQQAELAAEQATGHRQQRQQWLEEQREQLVQLRLQLQAAELNLGHVHTQAEQAQLDLPAAVSALEAGSEVAALNRQLRQIDARLAAMGAVNLTAIEEFEQANQRHAWLEEQQGDLSAALETLEAAMAKIDRETRARFKQTFDKVNAGLQDLYPRLFGGGQAWLELTEGDLLDAGVLLMARPPGKKVSTLSLLSGGEKAMTAVALVFAIFQLNPAPFCLLDEVDAPLDEANVGRLAQMLQQMSQSVQFLSVSHNKATMEAAEQLCGVTMREPGVSRLVSVDLQQAAQLAGAA</sequence>
<gene>
    <name evidence="6" type="primary">smc</name>
    <name evidence="9" type="ORF">ABB25_09085</name>
</gene>
<dbReference type="GO" id="GO:0006260">
    <property type="term" value="P:DNA replication"/>
    <property type="evidence" value="ECO:0007669"/>
    <property type="project" value="UniProtKB-UniRule"/>
</dbReference>
<comment type="similarity">
    <text evidence="6">Belongs to the SMC family.</text>
</comment>
<evidence type="ECO:0000313" key="10">
    <source>
        <dbReference type="Proteomes" id="UP000051254"/>
    </source>
</evidence>
<accession>A0A0R0BX42</accession>
<keyword evidence="10" id="KW-1185">Reference proteome</keyword>
<feature type="coiled-coil region" evidence="6">
    <location>
        <begin position="237"/>
        <end position="299"/>
    </location>
</feature>
<evidence type="ECO:0000259" key="8">
    <source>
        <dbReference type="Pfam" id="PF06470"/>
    </source>
</evidence>
<comment type="subunit">
    <text evidence="6">Homodimer.</text>
</comment>
<dbReference type="SUPFAM" id="SSF52540">
    <property type="entry name" value="P-loop containing nucleoside triphosphate hydrolases"/>
    <property type="match status" value="1"/>
</dbReference>
<proteinExistence type="inferred from homology"/>
<feature type="domain" description="RecF/RecN/SMC N-terminal" evidence="7">
    <location>
        <begin position="3"/>
        <end position="1144"/>
    </location>
</feature>
<dbReference type="GO" id="GO:0016887">
    <property type="term" value="F:ATP hydrolysis activity"/>
    <property type="evidence" value="ECO:0007669"/>
    <property type="project" value="InterPro"/>
</dbReference>
<keyword evidence="2 6" id="KW-0547">Nucleotide-binding</keyword>
<feature type="coiled-coil region" evidence="6">
    <location>
        <begin position="177"/>
        <end position="211"/>
    </location>
</feature>
<dbReference type="Pfam" id="PF02463">
    <property type="entry name" value="SMC_N"/>
    <property type="match status" value="1"/>
</dbReference>
<dbReference type="InterPro" id="IPR003395">
    <property type="entry name" value="RecF/RecN/SMC_N"/>
</dbReference>
<dbReference type="RefSeq" id="WP_057666040.1">
    <property type="nucleotide sequence ID" value="NZ_LDJH01000013.1"/>
</dbReference>
<dbReference type="GO" id="GO:0005694">
    <property type="term" value="C:chromosome"/>
    <property type="evidence" value="ECO:0007669"/>
    <property type="project" value="InterPro"/>
</dbReference>
<dbReference type="GO" id="GO:0007059">
    <property type="term" value="P:chromosome segregation"/>
    <property type="evidence" value="ECO:0007669"/>
    <property type="project" value="UniProtKB-UniRule"/>
</dbReference>
<dbReference type="STRING" id="266128.ABB25_09085"/>
<dbReference type="HAMAP" id="MF_01894">
    <property type="entry name" value="Smc_prok"/>
    <property type="match status" value="1"/>
</dbReference>
<dbReference type="GO" id="GO:0007062">
    <property type="term" value="P:sister chromatid cohesion"/>
    <property type="evidence" value="ECO:0007669"/>
    <property type="project" value="InterPro"/>
</dbReference>
<dbReference type="GO" id="GO:0030261">
    <property type="term" value="P:chromosome condensation"/>
    <property type="evidence" value="ECO:0007669"/>
    <property type="project" value="InterPro"/>
</dbReference>
<evidence type="ECO:0000256" key="1">
    <source>
        <dbReference type="ARBA" id="ARBA00022490"/>
    </source>
</evidence>
<dbReference type="OrthoDB" id="9808768at2"/>
<dbReference type="Gene3D" id="3.40.50.300">
    <property type="entry name" value="P-loop containing nucleotide triphosphate hydrolases"/>
    <property type="match status" value="2"/>
</dbReference>
<evidence type="ECO:0000256" key="3">
    <source>
        <dbReference type="ARBA" id="ARBA00022840"/>
    </source>
</evidence>
<keyword evidence="1 6" id="KW-0963">Cytoplasm</keyword>
<organism evidence="9 10">
    <name type="scientific">Stenotrophomonas koreensis</name>
    <dbReference type="NCBI Taxonomy" id="266128"/>
    <lineage>
        <taxon>Bacteria</taxon>
        <taxon>Pseudomonadati</taxon>
        <taxon>Pseudomonadota</taxon>
        <taxon>Gammaproteobacteria</taxon>
        <taxon>Lysobacterales</taxon>
        <taxon>Lysobacteraceae</taxon>
        <taxon>Stenotrophomonas</taxon>
    </lineage>
</organism>
<dbReference type="GO" id="GO:0005524">
    <property type="term" value="F:ATP binding"/>
    <property type="evidence" value="ECO:0007669"/>
    <property type="project" value="UniProtKB-UniRule"/>
</dbReference>
<dbReference type="EMBL" id="LDJH01000013">
    <property type="protein sequence ID" value="KRG57953.1"/>
    <property type="molecule type" value="Genomic_DNA"/>
</dbReference>
<evidence type="ECO:0000313" key="9">
    <source>
        <dbReference type="EMBL" id="KRG57953.1"/>
    </source>
</evidence>
<evidence type="ECO:0000256" key="2">
    <source>
        <dbReference type="ARBA" id="ARBA00022741"/>
    </source>
</evidence>
<reference evidence="9 10" key="1">
    <citation type="submission" date="2015-05" db="EMBL/GenBank/DDBJ databases">
        <title>Genome sequencing and analysis of members of genus Stenotrophomonas.</title>
        <authorList>
            <person name="Patil P.P."/>
            <person name="Midha S."/>
            <person name="Patil P.B."/>
        </authorList>
    </citation>
    <scope>NUCLEOTIDE SEQUENCE [LARGE SCALE GENOMIC DNA]</scope>
    <source>
        <strain evidence="9 10">DSM 17805</strain>
    </source>
</reference>